<sequence length="219" mass="23120">MTTLDTPTAAAGTISRYWRPLAGLALIGWPCLHFLGFLTSPPGETHEPPIFREHATLVQLSAIFLHYGAILIVPVVLGLAYLLHDRMPRLAVIAGLVGAFAAINGSALLLGDFYDLALAESVADEQAVAVSDRAWSYAGVVYGFLLPGFLVHPALIVLTTALAKAGRVGWWQPVLLVTGLVLPFLVASQAPIVQSVGPLLVAAALVPIGVRLLRAPAPR</sequence>
<feature type="transmembrane region" description="Helical" evidence="1">
    <location>
        <begin position="134"/>
        <end position="156"/>
    </location>
</feature>
<feature type="transmembrane region" description="Helical" evidence="1">
    <location>
        <begin position="168"/>
        <end position="186"/>
    </location>
</feature>
<evidence type="ECO:0008006" key="4">
    <source>
        <dbReference type="Google" id="ProtNLM"/>
    </source>
</evidence>
<feature type="transmembrane region" description="Helical" evidence="1">
    <location>
        <begin position="90"/>
        <end position="114"/>
    </location>
</feature>
<evidence type="ECO:0000313" key="2">
    <source>
        <dbReference type="EMBL" id="MFC0528954.1"/>
    </source>
</evidence>
<accession>A0ABV6M370</accession>
<feature type="transmembrane region" description="Helical" evidence="1">
    <location>
        <begin position="60"/>
        <end position="83"/>
    </location>
</feature>
<name>A0ABV6M370_9ACTN</name>
<feature type="transmembrane region" description="Helical" evidence="1">
    <location>
        <begin position="192"/>
        <end position="213"/>
    </location>
</feature>
<reference evidence="2 3" key="1">
    <citation type="submission" date="2024-09" db="EMBL/GenBank/DDBJ databases">
        <authorList>
            <person name="Sun Q."/>
            <person name="Mori K."/>
        </authorList>
    </citation>
    <scope>NUCLEOTIDE SEQUENCE [LARGE SCALE GENOMIC DNA]</scope>
    <source>
        <strain evidence="2 3">TBRC 3947</strain>
    </source>
</reference>
<gene>
    <name evidence="2" type="ORF">ACFFIA_14930</name>
</gene>
<keyword evidence="1" id="KW-0812">Transmembrane</keyword>
<dbReference type="RefSeq" id="WP_377251197.1">
    <property type="nucleotide sequence ID" value="NZ_JBHLUH010000021.1"/>
</dbReference>
<proteinExistence type="predicted"/>
<comment type="caution">
    <text evidence="2">The sequence shown here is derived from an EMBL/GenBank/DDBJ whole genome shotgun (WGS) entry which is preliminary data.</text>
</comment>
<feature type="transmembrane region" description="Helical" evidence="1">
    <location>
        <begin position="21"/>
        <end position="40"/>
    </location>
</feature>
<keyword evidence="1" id="KW-1133">Transmembrane helix</keyword>
<keyword evidence="1" id="KW-0472">Membrane</keyword>
<organism evidence="2 3">
    <name type="scientific">Phytohabitans kaempferiae</name>
    <dbReference type="NCBI Taxonomy" id="1620943"/>
    <lineage>
        <taxon>Bacteria</taxon>
        <taxon>Bacillati</taxon>
        <taxon>Actinomycetota</taxon>
        <taxon>Actinomycetes</taxon>
        <taxon>Micromonosporales</taxon>
        <taxon>Micromonosporaceae</taxon>
    </lineage>
</organism>
<keyword evidence="3" id="KW-1185">Reference proteome</keyword>
<dbReference type="EMBL" id="JBHLUH010000021">
    <property type="protein sequence ID" value="MFC0528954.1"/>
    <property type="molecule type" value="Genomic_DNA"/>
</dbReference>
<evidence type="ECO:0000313" key="3">
    <source>
        <dbReference type="Proteomes" id="UP001589867"/>
    </source>
</evidence>
<evidence type="ECO:0000256" key="1">
    <source>
        <dbReference type="SAM" id="Phobius"/>
    </source>
</evidence>
<protein>
    <recommendedName>
        <fullName evidence="4">DUF4386 family protein</fullName>
    </recommendedName>
</protein>
<dbReference type="Proteomes" id="UP001589867">
    <property type="component" value="Unassembled WGS sequence"/>
</dbReference>